<dbReference type="RefSeq" id="WP_113657459.1">
    <property type="nucleotide sequence ID" value="NZ_KZ845663.1"/>
</dbReference>
<evidence type="ECO:0000313" key="2">
    <source>
        <dbReference type="Proteomes" id="UP000251213"/>
    </source>
</evidence>
<organism evidence="1 2">
    <name type="scientific">Thermoflavimicrobium daqui</name>
    <dbReference type="NCBI Taxonomy" id="2137476"/>
    <lineage>
        <taxon>Bacteria</taxon>
        <taxon>Bacillati</taxon>
        <taxon>Bacillota</taxon>
        <taxon>Bacilli</taxon>
        <taxon>Bacillales</taxon>
        <taxon>Thermoactinomycetaceae</taxon>
        <taxon>Thermoflavimicrobium</taxon>
    </lineage>
</organism>
<proteinExistence type="predicted"/>
<evidence type="ECO:0008006" key="3">
    <source>
        <dbReference type="Google" id="ProtNLM"/>
    </source>
</evidence>
<keyword evidence="2" id="KW-1185">Reference proteome</keyword>
<dbReference type="Proteomes" id="UP000251213">
    <property type="component" value="Unassembled WGS sequence"/>
</dbReference>
<evidence type="ECO:0000313" key="1">
    <source>
        <dbReference type="EMBL" id="RAL26854.1"/>
    </source>
</evidence>
<sequence length="373" mass="42563">MTNGSSQTHTLGVITCFHATGERPPFPEKIFFEQLTQAGKKYHINIIIFNPKQIDWSTRTVKAWTHPSPNQWISSTFPLPCLIYDRCFYMDRKHYLSYKPSVVRLAEDPETRLLGRPLGGKLQTYLMLKEYPKLQPYLPSTYPVRSLQSVLSALKAWSTILLKPNGGSLGCGVISIKQTLSCYFISGRTKQNQFFQDVLFNKKQLLVWLEHFIANTRYIIQPFLKLTTPDHRPFDVRILVQKNEKHEWETTGMAVRIGNPHTVTSNLHGGGEAVPLLPFIEKLYSKEVVIKIQNQIKELTDLVPNYIEAKHGPLLELGLDLGIDPQGKVWLLEVNSKPGRSVFLKIGRHELRERAIQLPIRYAYSLLTGGKAG</sequence>
<dbReference type="AlphaFoldDB" id="A0A364K989"/>
<accession>A0A364K989</accession>
<dbReference type="OrthoDB" id="7869153at2"/>
<dbReference type="InterPro" id="IPR026838">
    <property type="entry name" value="YheC/D"/>
</dbReference>
<name>A0A364K989_9BACL</name>
<dbReference type="Gene3D" id="3.30.470.20">
    <property type="entry name" value="ATP-grasp fold, B domain"/>
    <property type="match status" value="1"/>
</dbReference>
<dbReference type="EMBL" id="QJKK01000001">
    <property type="protein sequence ID" value="RAL26854.1"/>
    <property type="molecule type" value="Genomic_DNA"/>
</dbReference>
<protein>
    <recommendedName>
        <fullName evidence="3">YheC/YheD family protein</fullName>
    </recommendedName>
</protein>
<dbReference type="Pfam" id="PF14398">
    <property type="entry name" value="ATPgrasp_YheCD"/>
    <property type="match status" value="1"/>
</dbReference>
<reference evidence="1 2" key="1">
    <citation type="submission" date="2018-06" db="EMBL/GenBank/DDBJ databases">
        <title>Thermoflavimicrobium daqus sp. nov., a thermophilic microbe isolated from Moutai-flavour Daqu.</title>
        <authorList>
            <person name="Wang X."/>
            <person name="Zhou H."/>
        </authorList>
    </citation>
    <scope>NUCLEOTIDE SEQUENCE [LARGE SCALE GENOMIC DNA]</scope>
    <source>
        <strain evidence="1 2">FBKL4.011</strain>
    </source>
</reference>
<comment type="caution">
    <text evidence="1">The sequence shown here is derived from an EMBL/GenBank/DDBJ whole genome shotgun (WGS) entry which is preliminary data.</text>
</comment>
<dbReference type="SUPFAM" id="SSF56059">
    <property type="entry name" value="Glutathione synthetase ATP-binding domain-like"/>
    <property type="match status" value="1"/>
</dbReference>
<gene>
    <name evidence="1" type="ORF">DL897_02050</name>
</gene>
<reference evidence="1 2" key="2">
    <citation type="submission" date="2018-06" db="EMBL/GenBank/DDBJ databases">
        <authorList>
            <person name="Zhirakovskaya E."/>
        </authorList>
    </citation>
    <scope>NUCLEOTIDE SEQUENCE [LARGE SCALE GENOMIC DNA]</scope>
    <source>
        <strain evidence="1 2">FBKL4.011</strain>
    </source>
</reference>